<dbReference type="GO" id="GO:0005634">
    <property type="term" value="C:nucleus"/>
    <property type="evidence" value="ECO:0007669"/>
    <property type="project" value="UniProtKB-SubCell"/>
</dbReference>
<dbReference type="GO" id="GO:0030527">
    <property type="term" value="F:structural constituent of chromatin"/>
    <property type="evidence" value="ECO:0007669"/>
    <property type="project" value="InterPro"/>
</dbReference>
<evidence type="ECO:0000256" key="2">
    <source>
        <dbReference type="ARBA" id="ARBA00022990"/>
    </source>
</evidence>
<evidence type="ECO:0000256" key="1">
    <source>
        <dbReference type="ARBA" id="ARBA00010691"/>
    </source>
</evidence>
<name>A0A8H6M6C0_9AGAR</name>
<dbReference type="InterPro" id="IPR007125">
    <property type="entry name" value="H2A/H2B/H3"/>
</dbReference>
<feature type="domain" description="Histone H2A C-terminal" evidence="5">
    <location>
        <begin position="128"/>
        <end position="150"/>
    </location>
</feature>
<dbReference type="CDD" id="cd00074">
    <property type="entry name" value="HFD_H2A"/>
    <property type="match status" value="1"/>
</dbReference>
<keyword evidence="7" id="KW-1185">Reference proteome</keyword>
<keyword evidence="3" id="KW-0158">Chromosome</keyword>
<dbReference type="SUPFAM" id="SSF47113">
    <property type="entry name" value="Histone-fold"/>
    <property type="match status" value="1"/>
</dbReference>
<dbReference type="InterPro" id="IPR009072">
    <property type="entry name" value="Histone-fold"/>
</dbReference>
<reference evidence="6 7" key="1">
    <citation type="submission" date="2020-07" db="EMBL/GenBank/DDBJ databases">
        <title>Comparative genomics of pyrophilous fungi reveals a link between fire events and developmental genes.</title>
        <authorList>
            <consortium name="DOE Joint Genome Institute"/>
            <person name="Steindorff A.S."/>
            <person name="Carver A."/>
            <person name="Calhoun S."/>
            <person name="Stillman K."/>
            <person name="Liu H."/>
            <person name="Lipzen A."/>
            <person name="Pangilinan J."/>
            <person name="Labutti K."/>
            <person name="Bruns T.D."/>
            <person name="Grigoriev I.V."/>
        </authorList>
    </citation>
    <scope>NUCLEOTIDE SEQUENCE [LARGE SCALE GENOMIC DNA]</scope>
    <source>
        <strain evidence="6 7">CBS 144469</strain>
    </source>
</reference>
<dbReference type="SMART" id="SM00414">
    <property type="entry name" value="H2A"/>
    <property type="match status" value="1"/>
</dbReference>
<accession>A0A8H6M6C0</accession>
<dbReference type="Pfam" id="PF16211">
    <property type="entry name" value="Histone_H2A_C"/>
    <property type="match status" value="1"/>
</dbReference>
<keyword evidence="3" id="KW-0539">Nucleus</keyword>
<dbReference type="GO" id="GO:0003677">
    <property type="term" value="F:DNA binding"/>
    <property type="evidence" value="ECO:0007669"/>
    <property type="project" value="UniProtKB-KW"/>
</dbReference>
<evidence type="ECO:0000313" key="7">
    <source>
        <dbReference type="Proteomes" id="UP000521943"/>
    </source>
</evidence>
<comment type="subunit">
    <text evidence="3">The nucleosome is a histone octamer containing two molecules each of H2A, H2B, H3 and H4 assembled in one H3-H4 heterotetramer and two H2A-H2B heterodimers. The octamer wraps approximately 147 bp of DNA.</text>
</comment>
<dbReference type="InterPro" id="IPR002119">
    <property type="entry name" value="Histone_H2A"/>
</dbReference>
<comment type="subcellular location">
    <subcellularLocation>
        <location evidence="3">Nucleus</location>
    </subcellularLocation>
</comment>
<keyword evidence="3" id="KW-0238">DNA-binding</keyword>
<dbReference type="EMBL" id="JACGCI010000041">
    <property type="protein sequence ID" value="KAF6752987.1"/>
    <property type="molecule type" value="Genomic_DNA"/>
</dbReference>
<dbReference type="Proteomes" id="UP000521943">
    <property type="component" value="Unassembled WGS sequence"/>
</dbReference>
<proteinExistence type="inferred from homology"/>
<dbReference type="InterPro" id="IPR032454">
    <property type="entry name" value="Histone_H2A_C"/>
</dbReference>
<dbReference type="PANTHER" id="PTHR23430">
    <property type="entry name" value="HISTONE H2A"/>
    <property type="match status" value="1"/>
</dbReference>
<sequence length="179" mass="20278">MLLVLKFRRKHVVVYHNSQARKSGRGKGKSVKQCITAEQHDAPRVYSTAKAGLVFSVPRFRHRLREAVSETPEDPFYLAAVIEYLVAELTELSGNAARDHKRKCITPRHLLLAIGNDGELLQLLPTHRVIISQGGVVPHIHPVLLKRTKAQSYRKKVKKEGQCGCRRRDRDCQCEGPEI</sequence>
<evidence type="ECO:0000259" key="5">
    <source>
        <dbReference type="Pfam" id="PF16211"/>
    </source>
</evidence>
<protein>
    <recommendedName>
        <fullName evidence="3">Histone H2A</fullName>
    </recommendedName>
</protein>
<dbReference type="GO" id="GO:0000786">
    <property type="term" value="C:nucleosome"/>
    <property type="evidence" value="ECO:0007669"/>
    <property type="project" value="UniProtKB-KW"/>
</dbReference>
<keyword evidence="3" id="KW-0544">Nucleosome core</keyword>
<evidence type="ECO:0000313" key="6">
    <source>
        <dbReference type="EMBL" id="KAF6752987.1"/>
    </source>
</evidence>
<evidence type="ECO:0000259" key="4">
    <source>
        <dbReference type="Pfam" id="PF00125"/>
    </source>
</evidence>
<dbReference type="OrthoDB" id="9421954at2759"/>
<keyword evidence="2" id="KW-0007">Acetylation</keyword>
<evidence type="ECO:0000256" key="3">
    <source>
        <dbReference type="RuleBase" id="RU003767"/>
    </source>
</evidence>
<dbReference type="GO" id="GO:0046982">
    <property type="term" value="F:protein heterodimerization activity"/>
    <property type="evidence" value="ECO:0007669"/>
    <property type="project" value="InterPro"/>
</dbReference>
<organism evidence="6 7">
    <name type="scientific">Ephemerocybe angulata</name>
    <dbReference type="NCBI Taxonomy" id="980116"/>
    <lineage>
        <taxon>Eukaryota</taxon>
        <taxon>Fungi</taxon>
        <taxon>Dikarya</taxon>
        <taxon>Basidiomycota</taxon>
        <taxon>Agaricomycotina</taxon>
        <taxon>Agaricomycetes</taxon>
        <taxon>Agaricomycetidae</taxon>
        <taxon>Agaricales</taxon>
        <taxon>Agaricineae</taxon>
        <taxon>Psathyrellaceae</taxon>
        <taxon>Ephemerocybe</taxon>
    </lineage>
</organism>
<comment type="similarity">
    <text evidence="1 3">Belongs to the histone H2A family.</text>
</comment>
<dbReference type="Gene3D" id="1.10.20.10">
    <property type="entry name" value="Histone, subunit A"/>
    <property type="match status" value="1"/>
</dbReference>
<dbReference type="Pfam" id="PF00125">
    <property type="entry name" value="Histone"/>
    <property type="match status" value="1"/>
</dbReference>
<comment type="caution">
    <text evidence="6">The sequence shown here is derived from an EMBL/GenBank/DDBJ whole genome shotgun (WGS) entry which is preliminary data.</text>
</comment>
<feature type="domain" description="Core Histone H2A/H2B/H3" evidence="4">
    <location>
        <begin position="71"/>
        <end position="114"/>
    </location>
</feature>
<gene>
    <name evidence="6" type="ORF">DFP72DRAFT_903042</name>
</gene>
<dbReference type="PRINTS" id="PR00620">
    <property type="entry name" value="HISTONEH2A"/>
</dbReference>
<dbReference type="AlphaFoldDB" id="A0A8H6M6C0"/>